<keyword evidence="8" id="KW-0695">RNA-directed DNA polymerase</keyword>
<evidence type="ECO:0000313" key="12">
    <source>
        <dbReference type="Proteomes" id="UP000092154"/>
    </source>
</evidence>
<dbReference type="GO" id="GO:0003964">
    <property type="term" value="F:RNA-directed DNA polymerase activity"/>
    <property type="evidence" value="ECO:0007669"/>
    <property type="project" value="UniProtKB-KW"/>
</dbReference>
<keyword evidence="3" id="KW-0479">Metal-binding</keyword>
<dbReference type="EMBL" id="KV450178">
    <property type="protein sequence ID" value="OAX30620.1"/>
    <property type="molecule type" value="Genomic_DNA"/>
</dbReference>
<feature type="non-terminal residue" evidence="11">
    <location>
        <position position="82"/>
    </location>
</feature>
<dbReference type="Proteomes" id="UP000092154">
    <property type="component" value="Unassembled WGS sequence"/>
</dbReference>
<evidence type="ECO:0000256" key="5">
    <source>
        <dbReference type="ARBA" id="ARBA00022801"/>
    </source>
</evidence>
<dbReference type="InterPro" id="IPR036397">
    <property type="entry name" value="RNaseH_sf"/>
</dbReference>
<keyword evidence="1" id="KW-0548">Nucleotidyltransferase</keyword>
<keyword evidence="2" id="KW-0540">Nuclease</keyword>
<keyword evidence="10" id="KW-0233">DNA recombination</keyword>
<reference evidence="11 12" key="1">
    <citation type="submission" date="2016-06" db="EMBL/GenBank/DDBJ databases">
        <title>Comparative genomics of the ectomycorrhizal sister species Rhizopogon vinicolor and Rhizopogon vesiculosus (Basidiomycota: Boletales) reveals a divergence of the mating type B locus.</title>
        <authorList>
            <consortium name="DOE Joint Genome Institute"/>
            <person name="Mujic A.B."/>
            <person name="Kuo A."/>
            <person name="Tritt A."/>
            <person name="Lipzen A."/>
            <person name="Chen C."/>
            <person name="Johnson J."/>
            <person name="Sharma A."/>
            <person name="Barry K."/>
            <person name="Grigoriev I.V."/>
            <person name="Spatafora J.W."/>
        </authorList>
    </citation>
    <scope>NUCLEOTIDE SEQUENCE [LARGE SCALE GENOMIC DNA]</scope>
    <source>
        <strain evidence="11 12">AM-OR11-026</strain>
    </source>
</reference>
<dbReference type="GO" id="GO:0015074">
    <property type="term" value="P:DNA integration"/>
    <property type="evidence" value="ECO:0007669"/>
    <property type="project" value="UniProtKB-KW"/>
</dbReference>
<keyword evidence="5" id="KW-0378">Hydrolase</keyword>
<keyword evidence="12" id="KW-1185">Reference proteome</keyword>
<keyword evidence="7" id="KW-0229">DNA integration</keyword>
<dbReference type="OrthoDB" id="2802215at2759"/>
<keyword evidence="4" id="KW-0255">Endonuclease</keyword>
<dbReference type="GO" id="GO:0006310">
    <property type="term" value="P:DNA recombination"/>
    <property type="evidence" value="ECO:0007669"/>
    <property type="project" value="UniProtKB-KW"/>
</dbReference>
<keyword evidence="9" id="KW-0239">DNA-directed DNA polymerase</keyword>
<dbReference type="InterPro" id="IPR039537">
    <property type="entry name" value="Retrotran_Ty1/copia-like"/>
</dbReference>
<name>A0A1B7MDE8_9AGAM</name>
<dbReference type="Gene3D" id="3.30.420.10">
    <property type="entry name" value="Ribonuclease H-like superfamily/Ribonuclease H"/>
    <property type="match status" value="1"/>
</dbReference>
<evidence type="ECO:0000256" key="1">
    <source>
        <dbReference type="ARBA" id="ARBA00022695"/>
    </source>
</evidence>
<gene>
    <name evidence="11" type="ORF">K503DRAFT_705029</name>
</gene>
<sequence>MFLWAEAINYATWLKNQLPSRAIPGYTPYAFVYKTKPNLSLTHEFGCKVYIHVMDGGKLQPQVTEANFVRIDKESKAYRIYW</sequence>
<keyword evidence="9" id="KW-0808">Transferase</keyword>
<evidence type="ECO:0000256" key="6">
    <source>
        <dbReference type="ARBA" id="ARBA00022842"/>
    </source>
</evidence>
<evidence type="ECO:0000256" key="8">
    <source>
        <dbReference type="ARBA" id="ARBA00022918"/>
    </source>
</evidence>
<dbReference type="InParanoid" id="A0A1B7MDE8"/>
<dbReference type="GO" id="GO:0004519">
    <property type="term" value="F:endonuclease activity"/>
    <property type="evidence" value="ECO:0007669"/>
    <property type="project" value="UniProtKB-KW"/>
</dbReference>
<evidence type="ECO:0000256" key="3">
    <source>
        <dbReference type="ARBA" id="ARBA00022723"/>
    </source>
</evidence>
<evidence type="ECO:0000313" key="11">
    <source>
        <dbReference type="EMBL" id="OAX30620.1"/>
    </source>
</evidence>
<evidence type="ECO:0000256" key="7">
    <source>
        <dbReference type="ARBA" id="ARBA00022908"/>
    </source>
</evidence>
<dbReference type="GO" id="GO:0046872">
    <property type="term" value="F:metal ion binding"/>
    <property type="evidence" value="ECO:0007669"/>
    <property type="project" value="UniProtKB-KW"/>
</dbReference>
<accession>A0A1B7MDE8</accession>
<organism evidence="11 12">
    <name type="scientific">Rhizopogon vinicolor AM-OR11-026</name>
    <dbReference type="NCBI Taxonomy" id="1314800"/>
    <lineage>
        <taxon>Eukaryota</taxon>
        <taxon>Fungi</taxon>
        <taxon>Dikarya</taxon>
        <taxon>Basidiomycota</taxon>
        <taxon>Agaricomycotina</taxon>
        <taxon>Agaricomycetes</taxon>
        <taxon>Agaricomycetidae</taxon>
        <taxon>Boletales</taxon>
        <taxon>Suillineae</taxon>
        <taxon>Rhizopogonaceae</taxon>
        <taxon>Rhizopogon</taxon>
    </lineage>
</organism>
<protein>
    <submittedName>
        <fullName evidence="11">Copia protein</fullName>
    </submittedName>
</protein>
<dbReference type="PANTHER" id="PTHR42648">
    <property type="entry name" value="TRANSPOSASE, PUTATIVE-RELATED"/>
    <property type="match status" value="1"/>
</dbReference>
<keyword evidence="6" id="KW-0460">Magnesium</keyword>
<dbReference type="GO" id="GO:0016787">
    <property type="term" value="F:hydrolase activity"/>
    <property type="evidence" value="ECO:0007669"/>
    <property type="project" value="UniProtKB-KW"/>
</dbReference>
<dbReference type="GO" id="GO:0003676">
    <property type="term" value="F:nucleic acid binding"/>
    <property type="evidence" value="ECO:0007669"/>
    <property type="project" value="InterPro"/>
</dbReference>
<proteinExistence type="predicted"/>
<evidence type="ECO:0000256" key="4">
    <source>
        <dbReference type="ARBA" id="ARBA00022759"/>
    </source>
</evidence>
<dbReference type="PANTHER" id="PTHR42648:SF11">
    <property type="entry name" value="TRANSPOSON TY4-P GAG-POL POLYPROTEIN"/>
    <property type="match status" value="1"/>
</dbReference>
<evidence type="ECO:0000256" key="10">
    <source>
        <dbReference type="ARBA" id="ARBA00023172"/>
    </source>
</evidence>
<dbReference type="STRING" id="1314800.A0A1B7MDE8"/>
<evidence type="ECO:0000256" key="2">
    <source>
        <dbReference type="ARBA" id="ARBA00022722"/>
    </source>
</evidence>
<dbReference type="AlphaFoldDB" id="A0A1B7MDE8"/>
<dbReference type="GO" id="GO:0003887">
    <property type="term" value="F:DNA-directed DNA polymerase activity"/>
    <property type="evidence" value="ECO:0007669"/>
    <property type="project" value="UniProtKB-KW"/>
</dbReference>
<evidence type="ECO:0000256" key="9">
    <source>
        <dbReference type="ARBA" id="ARBA00022932"/>
    </source>
</evidence>